<gene>
    <name evidence="1" type="primary">CARP4_4</name>
    <name evidence="1" type="ORF">g.63851</name>
</gene>
<protein>
    <submittedName>
        <fullName evidence="1">Rhizopuspepsin-4</fullName>
    </submittedName>
</protein>
<dbReference type="EMBL" id="GDJX01027390">
    <property type="protein sequence ID" value="JAT40546.1"/>
    <property type="molecule type" value="Transcribed_RNA"/>
</dbReference>
<dbReference type="PANTHER" id="PTHR35488:SF4">
    <property type="entry name" value="DUF4005 DOMAIN-CONTAINING PROTEIN"/>
    <property type="match status" value="1"/>
</dbReference>
<proteinExistence type="predicted"/>
<sequence length="223" mass="25309">MLRFLSLLPPPLFKGGHNAPSALAMGRDCWVDCMLSVLFQRRRVKIKAKRSRGKMKSSPIFPRDENGCCDGLGYDPRDDFSELLGEARKHSNEAMFEPTLPSNFSDKRKIEADGRKSKKSWKRSPFSWWKLEKSTPAQNILAMGTMHTRGTRISKPQRDAVSAPIAGRSKLYLQRKGHPASRPLSGCFTSTRVEEEAETPYMWLDQINYPSNKQAFGPIYLVT</sequence>
<evidence type="ECO:0000313" key="1">
    <source>
        <dbReference type="EMBL" id="JAT40546.1"/>
    </source>
</evidence>
<dbReference type="AlphaFoldDB" id="A0A1D1XDZ3"/>
<reference evidence="1" key="1">
    <citation type="submission" date="2015-07" db="EMBL/GenBank/DDBJ databases">
        <title>Transcriptome Assembly of Anthurium amnicola.</title>
        <authorList>
            <person name="Suzuki J."/>
        </authorList>
    </citation>
    <scope>NUCLEOTIDE SEQUENCE</scope>
</reference>
<organism evidence="1">
    <name type="scientific">Anthurium amnicola</name>
    <dbReference type="NCBI Taxonomy" id="1678845"/>
    <lineage>
        <taxon>Eukaryota</taxon>
        <taxon>Viridiplantae</taxon>
        <taxon>Streptophyta</taxon>
        <taxon>Embryophyta</taxon>
        <taxon>Tracheophyta</taxon>
        <taxon>Spermatophyta</taxon>
        <taxon>Magnoliopsida</taxon>
        <taxon>Liliopsida</taxon>
        <taxon>Araceae</taxon>
        <taxon>Pothoideae</taxon>
        <taxon>Potheae</taxon>
        <taxon>Anthurium</taxon>
    </lineage>
</organism>
<dbReference type="PANTHER" id="PTHR35488">
    <property type="entry name" value="OS05G0358900 PROTEIN-RELATED"/>
    <property type="match status" value="1"/>
</dbReference>
<accession>A0A1D1XDZ3</accession>
<name>A0A1D1XDZ3_9ARAE</name>